<gene>
    <name evidence="4" type="ORF">H8S11_01870</name>
</gene>
<dbReference type="PANTHER" id="PTHR46558">
    <property type="entry name" value="TRACRIPTIONAL REGULATORY PROTEIN-RELATED-RELATED"/>
    <property type="match status" value="1"/>
</dbReference>
<dbReference type="GO" id="GO:0003677">
    <property type="term" value="F:DNA binding"/>
    <property type="evidence" value="ECO:0007669"/>
    <property type="project" value="UniProtKB-KW"/>
</dbReference>
<reference evidence="4" key="1">
    <citation type="submission" date="2020-08" db="EMBL/GenBank/DDBJ databases">
        <title>Genome public.</title>
        <authorList>
            <person name="Liu C."/>
            <person name="Sun Q."/>
        </authorList>
    </citation>
    <scope>NUCLEOTIDE SEQUENCE</scope>
    <source>
        <strain evidence="4">NSJ-23</strain>
    </source>
</reference>
<evidence type="ECO:0000313" key="5">
    <source>
        <dbReference type="Proteomes" id="UP000628736"/>
    </source>
</evidence>
<feature type="domain" description="HTH cro/C1-type" evidence="3">
    <location>
        <begin position="7"/>
        <end position="61"/>
    </location>
</feature>
<evidence type="ECO:0000256" key="1">
    <source>
        <dbReference type="ARBA" id="ARBA00023125"/>
    </source>
</evidence>
<comment type="caution">
    <text evidence="4">The sequence shown here is derived from an EMBL/GenBank/DDBJ whole genome shotgun (WGS) entry which is preliminary data.</text>
</comment>
<dbReference type="Proteomes" id="UP000628736">
    <property type="component" value="Unassembled WGS sequence"/>
</dbReference>
<dbReference type="Gene3D" id="1.10.260.40">
    <property type="entry name" value="lambda repressor-like DNA-binding domains"/>
    <property type="match status" value="1"/>
</dbReference>
<protein>
    <submittedName>
        <fullName evidence="4">Helix-turn-helix domain-containing protein</fullName>
    </submittedName>
</protein>
<keyword evidence="2" id="KW-1133">Transmembrane helix</keyword>
<sequence>MTTGQRIAAKRRELDLSQEGLGEALGVSRQSIYKWESDSSLPDVDKLVALSRLFHVSVGWLLGVEEDQEEHISNDLSPAQLKLVEEILSRYQQSSQLTAEQQERVSELVEQKVRESRSPRHRRLRYGAACLALLLVLLAGRSLFARLKELDRQYTDLANSVGNITYSVNSQIGSITSRVEEILKSQNSLVADYATNIQSADLASNTVTFSVRVVPKTYTEGLEILLHADTGDGLVDVPAVPGPGQEFSGQITCPLTDSITLSAVLVDQGTRQTQLLGNYSSLYGSSLPAVGISLLESALLNIPRGEDGLFHVRENYGFLTGLSASVSAVNEDIGQSQVKQVQLGLFRNRALLFWLEPCSRPDNHHGFEKAEQWFHLPSVELDLQEGDELVFAALVTDQYGRQIVTPSLPASRVEGDEITWFSTSFDFPSEPDGWGLAG</sequence>
<dbReference type="CDD" id="cd00093">
    <property type="entry name" value="HTH_XRE"/>
    <property type="match status" value="1"/>
</dbReference>
<name>A0A8J6J6T7_9FIRM</name>
<feature type="transmembrane region" description="Helical" evidence="2">
    <location>
        <begin position="124"/>
        <end position="144"/>
    </location>
</feature>
<keyword evidence="2" id="KW-0812">Transmembrane</keyword>
<dbReference type="EMBL" id="JACOPO010000001">
    <property type="protein sequence ID" value="MBC5721575.1"/>
    <property type="molecule type" value="Genomic_DNA"/>
</dbReference>
<dbReference type="InterPro" id="IPR010982">
    <property type="entry name" value="Lambda_DNA-bd_dom_sf"/>
</dbReference>
<dbReference type="PROSITE" id="PS50943">
    <property type="entry name" value="HTH_CROC1"/>
    <property type="match status" value="1"/>
</dbReference>
<dbReference type="SMART" id="SM00530">
    <property type="entry name" value="HTH_XRE"/>
    <property type="match status" value="1"/>
</dbReference>
<keyword evidence="2" id="KW-0472">Membrane</keyword>
<organism evidence="4 5">
    <name type="scientific">Flintibacter hominis</name>
    <dbReference type="NCBI Taxonomy" id="2763048"/>
    <lineage>
        <taxon>Bacteria</taxon>
        <taxon>Bacillati</taxon>
        <taxon>Bacillota</taxon>
        <taxon>Clostridia</taxon>
        <taxon>Eubacteriales</taxon>
        <taxon>Flintibacter</taxon>
    </lineage>
</organism>
<keyword evidence="5" id="KW-1185">Reference proteome</keyword>
<dbReference type="AlphaFoldDB" id="A0A8J6J6T7"/>
<dbReference type="InterPro" id="IPR001387">
    <property type="entry name" value="Cro/C1-type_HTH"/>
</dbReference>
<keyword evidence="1" id="KW-0238">DNA-binding</keyword>
<dbReference type="RefSeq" id="WP_186851984.1">
    <property type="nucleotide sequence ID" value="NZ_JACOPO010000001.1"/>
</dbReference>
<proteinExistence type="predicted"/>
<dbReference type="Pfam" id="PF01381">
    <property type="entry name" value="HTH_3"/>
    <property type="match status" value="1"/>
</dbReference>
<evidence type="ECO:0000256" key="2">
    <source>
        <dbReference type="SAM" id="Phobius"/>
    </source>
</evidence>
<evidence type="ECO:0000313" key="4">
    <source>
        <dbReference type="EMBL" id="MBC5721575.1"/>
    </source>
</evidence>
<evidence type="ECO:0000259" key="3">
    <source>
        <dbReference type="PROSITE" id="PS50943"/>
    </source>
</evidence>
<dbReference type="SUPFAM" id="SSF47413">
    <property type="entry name" value="lambda repressor-like DNA-binding domains"/>
    <property type="match status" value="1"/>
</dbReference>
<dbReference type="PANTHER" id="PTHR46558:SF11">
    <property type="entry name" value="HTH-TYPE TRANSCRIPTIONAL REGULATOR XRE"/>
    <property type="match status" value="1"/>
</dbReference>
<accession>A0A8J6J6T7</accession>